<evidence type="ECO:0000256" key="6">
    <source>
        <dbReference type="ARBA" id="ARBA00022759"/>
    </source>
</evidence>
<sequence>MTKYVNTKDIMEIDLVSDSSDDSFIVPPMLKPPTSGGIKRTTTAKFQFSDDDNDNDPHDYMDNLNDAVLDLSSGSDEGNSNSQKWVAAVSQTADVASTIIPTRGRKLTQEEKERRLADIELKKQGRAQLLDERRRKQEAKEEEKRLKNEAKTQKQVEKERQKLLKKIETESNRNLKPDQSIKFIKVVIDSNLMQLPIGPVLVPLLGSAEIQFDVKKQLLPNSITWKRELVESSLSQELEIEIEKDEKEENEVLVYLPLEEFLSYVNAFKEYNRDRSTEKNTLLSRAKFIKNLFPNKKITFIVEGYARYSKSQKTSAQRKFRGAVLEATETATRNKNKKSNISVTDFDVEECIVAVLIEETCNVRLVDSSADVATIIISFTKSIAAAPYKQAKYNSQLLLQTTGDNYKGVKVKDSGEGLLLLWQKQIETFHNVSADVAQTIVNIYPSPSALIRAYRECICSKEKEKLLQDVMIRRGVGPLANTRRIGPELSRKIFLQMTSKNPDLNLHST</sequence>
<evidence type="ECO:0000256" key="12">
    <source>
        <dbReference type="ARBA" id="ARBA00023242"/>
    </source>
</evidence>
<dbReference type="EnsemblMetazoa" id="SMAR008125-RA">
    <property type="protein sequence ID" value="SMAR008125-PA"/>
    <property type="gene ID" value="SMAR008125"/>
</dbReference>
<keyword evidence="7" id="KW-0227">DNA damage</keyword>
<comment type="similarity">
    <text evidence="3">Belongs to the EME1/MMS4 family.</text>
</comment>
<dbReference type="PhylomeDB" id="T1J3G0"/>
<reference evidence="16" key="2">
    <citation type="submission" date="2015-02" db="UniProtKB">
        <authorList>
            <consortium name="EnsemblMetazoa"/>
        </authorList>
    </citation>
    <scope>IDENTIFICATION</scope>
</reference>
<dbReference type="HOGENOM" id="CLU_535681_0_0_1"/>
<keyword evidence="13" id="KW-0469">Meiosis</keyword>
<organism evidence="16 17">
    <name type="scientific">Strigamia maritima</name>
    <name type="common">European centipede</name>
    <name type="synonym">Geophilus maritimus</name>
    <dbReference type="NCBI Taxonomy" id="126957"/>
    <lineage>
        <taxon>Eukaryota</taxon>
        <taxon>Metazoa</taxon>
        <taxon>Ecdysozoa</taxon>
        <taxon>Arthropoda</taxon>
        <taxon>Myriapoda</taxon>
        <taxon>Chilopoda</taxon>
        <taxon>Pleurostigmophora</taxon>
        <taxon>Geophilomorpha</taxon>
        <taxon>Linotaeniidae</taxon>
        <taxon>Strigamia</taxon>
    </lineage>
</organism>
<dbReference type="GO" id="GO:0048476">
    <property type="term" value="C:Holliday junction resolvase complex"/>
    <property type="evidence" value="ECO:0007669"/>
    <property type="project" value="InterPro"/>
</dbReference>
<evidence type="ECO:0000256" key="13">
    <source>
        <dbReference type="ARBA" id="ARBA00023254"/>
    </source>
</evidence>
<comment type="subcellular location">
    <subcellularLocation>
        <location evidence="2">Nucleus</location>
    </subcellularLocation>
</comment>
<keyword evidence="9" id="KW-0460">Magnesium</keyword>
<dbReference type="FunFam" id="1.10.150.670:FF:000002">
    <property type="entry name" value="Crossover junction endonuclease EME1"/>
    <property type="match status" value="1"/>
</dbReference>
<dbReference type="GO" id="GO:0005634">
    <property type="term" value="C:nucleus"/>
    <property type="evidence" value="ECO:0007669"/>
    <property type="project" value="UniProtKB-SubCell"/>
</dbReference>
<keyword evidence="12" id="KW-0539">Nucleus</keyword>
<proteinExistence type="inferred from homology"/>
<keyword evidence="10" id="KW-0233">DNA recombination</keyword>
<dbReference type="GO" id="GO:0031297">
    <property type="term" value="P:replication fork processing"/>
    <property type="evidence" value="ECO:0007669"/>
    <property type="project" value="TreeGrafter"/>
</dbReference>
<evidence type="ECO:0000256" key="11">
    <source>
        <dbReference type="ARBA" id="ARBA00023204"/>
    </source>
</evidence>
<keyword evidence="17" id="KW-1185">Reference proteome</keyword>
<feature type="region of interest" description="Disordered" evidence="14">
    <location>
        <begin position="131"/>
        <end position="157"/>
    </location>
</feature>
<reference evidence="17" key="1">
    <citation type="submission" date="2011-05" db="EMBL/GenBank/DDBJ databases">
        <authorList>
            <person name="Richards S.R."/>
            <person name="Qu J."/>
            <person name="Jiang H."/>
            <person name="Jhangiani S.N."/>
            <person name="Agravi P."/>
            <person name="Goodspeed R."/>
            <person name="Gross S."/>
            <person name="Mandapat C."/>
            <person name="Jackson L."/>
            <person name="Mathew T."/>
            <person name="Pu L."/>
            <person name="Thornton R."/>
            <person name="Saada N."/>
            <person name="Wilczek-Boney K.B."/>
            <person name="Lee S."/>
            <person name="Kovar C."/>
            <person name="Wu Y."/>
            <person name="Scherer S.E."/>
            <person name="Worley K.C."/>
            <person name="Muzny D.M."/>
            <person name="Gibbs R."/>
        </authorList>
    </citation>
    <scope>NUCLEOTIDE SEQUENCE</scope>
    <source>
        <strain evidence="17">Brora</strain>
    </source>
</reference>
<evidence type="ECO:0000256" key="10">
    <source>
        <dbReference type="ARBA" id="ARBA00023172"/>
    </source>
</evidence>
<dbReference type="GO" id="GO:0031573">
    <property type="term" value="P:mitotic intra-S DNA damage checkpoint signaling"/>
    <property type="evidence" value="ECO:0007669"/>
    <property type="project" value="TreeGrafter"/>
</dbReference>
<dbReference type="GO" id="GO:0006302">
    <property type="term" value="P:double-strand break repair"/>
    <property type="evidence" value="ECO:0007669"/>
    <property type="project" value="TreeGrafter"/>
</dbReference>
<evidence type="ECO:0000256" key="9">
    <source>
        <dbReference type="ARBA" id="ARBA00022842"/>
    </source>
</evidence>
<dbReference type="InterPro" id="IPR042530">
    <property type="entry name" value="EME1/EME2_C"/>
</dbReference>
<keyword evidence="8" id="KW-0378">Hydrolase</keyword>
<dbReference type="STRING" id="126957.T1J3G0"/>
<evidence type="ECO:0000256" key="7">
    <source>
        <dbReference type="ARBA" id="ARBA00022763"/>
    </source>
</evidence>
<keyword evidence="5" id="KW-0479">Metal-binding</keyword>
<dbReference type="OMA" id="FCVESDW"/>
<feature type="domain" description="ERCC4" evidence="15">
    <location>
        <begin position="185"/>
        <end position="455"/>
    </location>
</feature>
<keyword evidence="4" id="KW-0540">Nuclease</keyword>
<keyword evidence="11" id="KW-0234">DNA repair</keyword>
<accession>T1J3G0</accession>
<comment type="cofactor">
    <cofactor evidence="1">
        <name>Mg(2+)</name>
        <dbReference type="ChEBI" id="CHEBI:18420"/>
    </cofactor>
</comment>
<evidence type="ECO:0000256" key="14">
    <source>
        <dbReference type="SAM" id="MobiDB-lite"/>
    </source>
</evidence>
<dbReference type="EMBL" id="JH431826">
    <property type="status" value="NOT_ANNOTATED_CDS"/>
    <property type="molecule type" value="Genomic_DNA"/>
</dbReference>
<dbReference type="Gene3D" id="3.40.50.10130">
    <property type="match status" value="1"/>
</dbReference>
<dbReference type="Gene3D" id="1.10.150.670">
    <property type="entry name" value="Crossover junction endonuclease EME1, DNA-binding domain"/>
    <property type="match status" value="1"/>
</dbReference>
<dbReference type="InterPro" id="IPR006166">
    <property type="entry name" value="ERCC4_domain"/>
</dbReference>
<dbReference type="Proteomes" id="UP000014500">
    <property type="component" value="Unassembled WGS sequence"/>
</dbReference>
<protein>
    <recommendedName>
        <fullName evidence="15">ERCC4 domain-containing protein</fullName>
    </recommendedName>
</protein>
<evidence type="ECO:0000256" key="8">
    <source>
        <dbReference type="ARBA" id="ARBA00022801"/>
    </source>
</evidence>
<evidence type="ECO:0000256" key="4">
    <source>
        <dbReference type="ARBA" id="ARBA00022722"/>
    </source>
</evidence>
<dbReference type="GO" id="GO:0008821">
    <property type="term" value="F:crossover junction DNA endonuclease activity"/>
    <property type="evidence" value="ECO:0007669"/>
    <property type="project" value="TreeGrafter"/>
</dbReference>
<dbReference type="PANTHER" id="PTHR21077">
    <property type="entry name" value="EME1 PROTEIN"/>
    <property type="match status" value="1"/>
</dbReference>
<dbReference type="Pfam" id="PF21292">
    <property type="entry name" value="EME1-MUS81_C"/>
    <property type="match status" value="1"/>
</dbReference>
<evidence type="ECO:0000256" key="2">
    <source>
        <dbReference type="ARBA" id="ARBA00004123"/>
    </source>
</evidence>
<evidence type="ECO:0000256" key="1">
    <source>
        <dbReference type="ARBA" id="ARBA00001946"/>
    </source>
</evidence>
<dbReference type="PANTHER" id="PTHR21077:SF5">
    <property type="entry name" value="CROSSOVER JUNCTION ENDONUCLEASE MMS4"/>
    <property type="match status" value="1"/>
</dbReference>
<dbReference type="SMART" id="SM00891">
    <property type="entry name" value="ERCC4"/>
    <property type="match status" value="1"/>
</dbReference>
<dbReference type="GO" id="GO:0046872">
    <property type="term" value="F:metal ion binding"/>
    <property type="evidence" value="ECO:0007669"/>
    <property type="project" value="UniProtKB-KW"/>
</dbReference>
<dbReference type="AlphaFoldDB" id="T1J3G0"/>
<keyword evidence="6" id="KW-0255">Endonuclease</keyword>
<evidence type="ECO:0000256" key="5">
    <source>
        <dbReference type="ARBA" id="ARBA00022723"/>
    </source>
</evidence>
<dbReference type="eggNOG" id="ENOG502R8ER">
    <property type="taxonomic scope" value="Eukaryota"/>
</dbReference>
<dbReference type="GO" id="GO:0003677">
    <property type="term" value="F:DNA binding"/>
    <property type="evidence" value="ECO:0007669"/>
    <property type="project" value="InterPro"/>
</dbReference>
<evidence type="ECO:0000313" key="16">
    <source>
        <dbReference type="EnsemblMetazoa" id="SMAR008125-PA"/>
    </source>
</evidence>
<evidence type="ECO:0000313" key="17">
    <source>
        <dbReference type="Proteomes" id="UP000014500"/>
    </source>
</evidence>
<dbReference type="InterPro" id="IPR033310">
    <property type="entry name" value="Mms4/EME1/EME2"/>
</dbReference>
<name>T1J3G0_STRMM</name>
<evidence type="ECO:0000256" key="3">
    <source>
        <dbReference type="ARBA" id="ARBA00005313"/>
    </source>
</evidence>
<evidence type="ECO:0000259" key="15">
    <source>
        <dbReference type="SMART" id="SM00891"/>
    </source>
</evidence>
<dbReference type="GO" id="GO:0000712">
    <property type="term" value="P:resolution of meiotic recombination intermediates"/>
    <property type="evidence" value="ECO:0007669"/>
    <property type="project" value="TreeGrafter"/>
</dbReference>